<protein>
    <submittedName>
        <fullName evidence="1">Uncharacterized protein</fullName>
    </submittedName>
</protein>
<proteinExistence type="predicted"/>
<dbReference type="AlphaFoldDB" id="A0A6C0JNN6"/>
<reference evidence="1" key="1">
    <citation type="journal article" date="2020" name="Nature">
        <title>Giant virus diversity and host interactions through global metagenomics.</title>
        <authorList>
            <person name="Schulz F."/>
            <person name="Roux S."/>
            <person name="Paez-Espino D."/>
            <person name="Jungbluth S."/>
            <person name="Walsh D.A."/>
            <person name="Denef V.J."/>
            <person name="McMahon K.D."/>
            <person name="Konstantinidis K.T."/>
            <person name="Eloe-Fadrosh E.A."/>
            <person name="Kyrpides N.C."/>
            <person name="Woyke T."/>
        </authorList>
    </citation>
    <scope>NUCLEOTIDE SEQUENCE</scope>
    <source>
        <strain evidence="1">GVMAG-S-1040241-154</strain>
    </source>
</reference>
<accession>A0A6C0JNN6</accession>
<evidence type="ECO:0000313" key="1">
    <source>
        <dbReference type="EMBL" id="QHU07342.1"/>
    </source>
</evidence>
<sequence>MNINNYFKYFDKLNYDLQNEILSKIRKSQNKDLLEDIINFKKAKKKIFEKYENNDSNYDINSESFIYFQIESDLIKYFNDDITTLYGITETNIEKLERILSIKLKMKKNKALIATKMMIDNKISVNKRINMLIGALTIKERQNFIDKLNTHYFI</sequence>
<dbReference type="EMBL" id="MN740684">
    <property type="protein sequence ID" value="QHU07342.1"/>
    <property type="molecule type" value="Genomic_DNA"/>
</dbReference>
<organism evidence="1">
    <name type="scientific">viral metagenome</name>
    <dbReference type="NCBI Taxonomy" id="1070528"/>
    <lineage>
        <taxon>unclassified sequences</taxon>
        <taxon>metagenomes</taxon>
        <taxon>organismal metagenomes</taxon>
    </lineage>
</organism>
<name>A0A6C0JNN6_9ZZZZ</name>